<gene>
    <name evidence="1" type="ORF">ADEAN_000049500</name>
</gene>
<dbReference type="Gene3D" id="3.80.10.10">
    <property type="entry name" value="Ribonuclease Inhibitor"/>
    <property type="match status" value="2"/>
</dbReference>
<sequence length="601" mass="67291">MSFENQSFLSLTQTHSYEQQNLRRIHNSSSFVLVNNTRSWRPPPSLVHNIVAYMPSRTPIAFVVANPGVRLYSERSARSGFQIDNYSISVPRGDWELHKGKEEPHLVEDDCADYDDEDKVDRLTVFPFGTSDYSHFRKWNDHSYPKCGFKQRAELVTLPQWIDTEVNCCAHLSRSNDNGQLSSSLPFRSPELGEIEHNMCLQGASAEISLCVSVLCKSAKGIEMAARSMWWLSRYFGVSLTLEGMRAGQASAFKGLREKLSIKELRIAKSVLTEHWLQVISSCADLLSLSIVNSTSCNNIEMQQVNPILSSNKQKRDKSGWYLAGMKSLGLLSKLRCLHLVNTSITPEFLSSLEQCHSIQCIVFQKVKGVGSLKSFTALPSLTCVGLVGCFFEDGDARHLGDCASLTHLFVEDCRKVTNIKFVESLQKLTCLSIGRNNLSDTELVSLQSCTSLKELHMNSLRRLNSLSFLAPLTQLETLSIADNTVTLAGTMGLQLLKHITRVQMSGCRYITSVNLWLEKKETHSLVSLDLSKSGIESAGLTFLRYSPNLRYLNLADCPHVTSLPFLDLELEEENLPPFSLRWLSLASTPVTNEGLKNLFS</sequence>
<dbReference type="Proteomes" id="UP000515908">
    <property type="component" value="Chromosome 01"/>
</dbReference>
<dbReference type="SUPFAM" id="SSF52058">
    <property type="entry name" value="L domain-like"/>
    <property type="match status" value="1"/>
</dbReference>
<dbReference type="PANTHER" id="PTHR13318">
    <property type="entry name" value="PARTNER OF PAIRED, ISOFORM B-RELATED"/>
    <property type="match status" value="1"/>
</dbReference>
<dbReference type="OrthoDB" id="272161at2759"/>
<dbReference type="PANTHER" id="PTHR13318:SF190">
    <property type="entry name" value="PARTNER OF PAIRED, ISOFORM B"/>
    <property type="match status" value="1"/>
</dbReference>
<accession>A0A7G2BZX3</accession>
<dbReference type="AlphaFoldDB" id="A0A7G2BZX3"/>
<name>A0A7G2BZX3_9TRYP</name>
<dbReference type="InterPro" id="IPR032675">
    <property type="entry name" value="LRR_dom_sf"/>
</dbReference>
<organism evidence="1 2">
    <name type="scientific">Angomonas deanei</name>
    <dbReference type="NCBI Taxonomy" id="59799"/>
    <lineage>
        <taxon>Eukaryota</taxon>
        <taxon>Discoba</taxon>
        <taxon>Euglenozoa</taxon>
        <taxon>Kinetoplastea</taxon>
        <taxon>Metakinetoplastina</taxon>
        <taxon>Trypanosomatida</taxon>
        <taxon>Trypanosomatidae</taxon>
        <taxon>Strigomonadinae</taxon>
        <taxon>Angomonas</taxon>
    </lineage>
</organism>
<dbReference type="VEuPathDB" id="TriTrypDB:ADEAN_000049500"/>
<evidence type="ECO:0000313" key="2">
    <source>
        <dbReference type="Proteomes" id="UP000515908"/>
    </source>
</evidence>
<protein>
    <recommendedName>
        <fullName evidence="3">Leucine Rich repeat</fullName>
    </recommendedName>
</protein>
<reference evidence="1 2" key="1">
    <citation type="submission" date="2020-08" db="EMBL/GenBank/DDBJ databases">
        <authorList>
            <person name="Newling K."/>
            <person name="Davey J."/>
            <person name="Forrester S."/>
        </authorList>
    </citation>
    <scope>NUCLEOTIDE SEQUENCE [LARGE SCALE GENOMIC DNA]</scope>
    <source>
        <strain evidence="2">Crithidia deanei Carvalho (ATCC PRA-265)</strain>
    </source>
</reference>
<keyword evidence="2" id="KW-1185">Reference proteome</keyword>
<dbReference type="GO" id="GO:0031146">
    <property type="term" value="P:SCF-dependent proteasomal ubiquitin-dependent protein catabolic process"/>
    <property type="evidence" value="ECO:0007669"/>
    <property type="project" value="TreeGrafter"/>
</dbReference>
<dbReference type="GO" id="GO:0019005">
    <property type="term" value="C:SCF ubiquitin ligase complex"/>
    <property type="evidence" value="ECO:0007669"/>
    <property type="project" value="TreeGrafter"/>
</dbReference>
<evidence type="ECO:0008006" key="3">
    <source>
        <dbReference type="Google" id="ProtNLM"/>
    </source>
</evidence>
<proteinExistence type="predicted"/>
<evidence type="ECO:0000313" key="1">
    <source>
        <dbReference type="EMBL" id="CAD2213059.1"/>
    </source>
</evidence>
<dbReference type="EMBL" id="LR877145">
    <property type="protein sequence ID" value="CAD2213059.1"/>
    <property type="molecule type" value="Genomic_DNA"/>
</dbReference>